<feature type="transmembrane region" description="Helical" evidence="6">
    <location>
        <begin position="243"/>
        <end position="264"/>
    </location>
</feature>
<dbReference type="PANTHER" id="PTHR47089:SF1">
    <property type="entry name" value="GUANOSINE ABC TRANSPORTER PERMEASE PROTEIN NUPP"/>
    <property type="match status" value="1"/>
</dbReference>
<evidence type="ECO:0000256" key="3">
    <source>
        <dbReference type="ARBA" id="ARBA00022692"/>
    </source>
</evidence>
<dbReference type="GO" id="GO:0005886">
    <property type="term" value="C:plasma membrane"/>
    <property type="evidence" value="ECO:0007669"/>
    <property type="project" value="UniProtKB-SubCell"/>
</dbReference>
<dbReference type="GeneID" id="40267860"/>
<feature type="transmembrane region" description="Helical" evidence="6">
    <location>
        <begin position="21"/>
        <end position="42"/>
    </location>
</feature>
<evidence type="ECO:0000256" key="1">
    <source>
        <dbReference type="ARBA" id="ARBA00004651"/>
    </source>
</evidence>
<evidence type="ECO:0000256" key="4">
    <source>
        <dbReference type="ARBA" id="ARBA00022989"/>
    </source>
</evidence>
<dbReference type="KEGG" id="nvr:FEJ81_21270"/>
<proteinExistence type="predicted"/>
<accession>A0A4P8WMK2</accession>
<dbReference type="RefSeq" id="WP_138247217.1">
    <property type="nucleotide sequence ID" value="NZ_CP040332.1"/>
</dbReference>
<geneLocation type="plasmid" evidence="8">
    <name>pnve414</name>
</geneLocation>
<organism evidence="7 8">
    <name type="scientific">Natrinema versiforme</name>
    <dbReference type="NCBI Taxonomy" id="88724"/>
    <lineage>
        <taxon>Archaea</taxon>
        <taxon>Methanobacteriati</taxon>
        <taxon>Methanobacteriota</taxon>
        <taxon>Stenosarchaea group</taxon>
        <taxon>Halobacteria</taxon>
        <taxon>Halobacteriales</taxon>
        <taxon>Natrialbaceae</taxon>
        <taxon>Natrinema</taxon>
    </lineage>
</organism>
<dbReference type="Pfam" id="PF02653">
    <property type="entry name" value="BPD_transp_2"/>
    <property type="match status" value="1"/>
</dbReference>
<dbReference type="CDD" id="cd06580">
    <property type="entry name" value="TM_PBP1_transp_TpRbsC_like"/>
    <property type="match status" value="1"/>
</dbReference>
<name>A0A4P8WMK2_9EURY</name>
<evidence type="ECO:0000256" key="6">
    <source>
        <dbReference type="SAM" id="Phobius"/>
    </source>
</evidence>
<keyword evidence="4 6" id="KW-1133">Transmembrane helix</keyword>
<dbReference type="PANTHER" id="PTHR47089">
    <property type="entry name" value="ABC TRANSPORTER, PERMEASE PROTEIN"/>
    <property type="match status" value="1"/>
</dbReference>
<comment type="subcellular location">
    <subcellularLocation>
        <location evidence="1">Cell membrane</location>
        <topology evidence="1">Multi-pass membrane protein</topology>
    </subcellularLocation>
</comment>
<reference evidence="8" key="1">
    <citation type="submission" date="2019-05" db="EMBL/GenBank/DDBJ databases">
        <title>Genome sequence and methylation pattern of the halophilic Archaeon Natrinema versiforme BOL5-4.</title>
        <authorList>
            <person name="DasSarma P."/>
            <person name="Anton B.P."/>
            <person name="DasSarma S.L."/>
            <person name="Martinez F.L."/>
            <person name="Guzman D."/>
            <person name="Roberts R.J."/>
            <person name="DasSarma S."/>
        </authorList>
    </citation>
    <scope>NUCLEOTIDE SEQUENCE [LARGE SCALE GENOMIC DNA]</scope>
    <source>
        <strain evidence="8">BOL5-4</strain>
        <plasmid evidence="8">pnve414</plasmid>
    </source>
</reference>
<keyword evidence="7" id="KW-0614">Plasmid</keyword>
<feature type="transmembrane region" description="Helical" evidence="6">
    <location>
        <begin position="147"/>
        <end position="166"/>
    </location>
</feature>
<sequence>MTPAIEVESRESTPRWLDYGAPVLTILAALFVAAIPLLWIGANPILVYEQIFLDSLLDLGGIADILTTATPLFLAGLAVYIPLKAGLWNIGAEGQLYVGAIVGTYIGLNYGVPSYVLLVLMMLASGLAAALYGAIPGYLRAEHDVNEIISSLMLTFAATTFTGYLLRGPLQGRGGQTATDRLPDAAELPTVLHPRLHVGVGILAIAAVLGTLLLTRTRLGYEITFIGSNPAAAKQAGISSYKIYILVFLIGGFLAGLAGIIEIAGVHGRLFESFSPGYGFTAVAVALLGRNGVFRVLLAALFFGVLTAGGTTVAITMDVPNALVDVIVALTILFLLTAEFITDYRLAVTFGSKPDSGSEPSVEGSA</sequence>
<evidence type="ECO:0000313" key="8">
    <source>
        <dbReference type="Proteomes" id="UP000302218"/>
    </source>
</evidence>
<dbReference type="OrthoDB" id="86231at2157"/>
<feature type="transmembrane region" description="Helical" evidence="6">
    <location>
        <begin position="196"/>
        <end position="215"/>
    </location>
</feature>
<feature type="transmembrane region" description="Helical" evidence="6">
    <location>
        <begin position="114"/>
        <end position="135"/>
    </location>
</feature>
<dbReference type="InterPro" id="IPR001851">
    <property type="entry name" value="ABC_transp_permease"/>
</dbReference>
<keyword evidence="3 6" id="KW-0812">Transmembrane</keyword>
<feature type="transmembrane region" description="Helical" evidence="6">
    <location>
        <begin position="322"/>
        <end position="341"/>
    </location>
</feature>
<protein>
    <submittedName>
        <fullName evidence="7">ABC transporter permease</fullName>
    </submittedName>
</protein>
<keyword evidence="5 6" id="KW-0472">Membrane</keyword>
<dbReference type="Proteomes" id="UP000302218">
    <property type="component" value="Plasmid pNVE414"/>
</dbReference>
<dbReference type="GO" id="GO:0022857">
    <property type="term" value="F:transmembrane transporter activity"/>
    <property type="evidence" value="ECO:0007669"/>
    <property type="project" value="InterPro"/>
</dbReference>
<evidence type="ECO:0000256" key="5">
    <source>
        <dbReference type="ARBA" id="ARBA00023136"/>
    </source>
</evidence>
<keyword evidence="2" id="KW-1003">Cell membrane</keyword>
<feature type="transmembrane region" description="Helical" evidence="6">
    <location>
        <begin position="62"/>
        <end position="83"/>
    </location>
</feature>
<evidence type="ECO:0000256" key="2">
    <source>
        <dbReference type="ARBA" id="ARBA00022475"/>
    </source>
</evidence>
<dbReference type="AlphaFoldDB" id="A0A4P8WMK2"/>
<gene>
    <name evidence="7" type="ORF">FEJ81_21270</name>
</gene>
<evidence type="ECO:0000313" key="7">
    <source>
        <dbReference type="EMBL" id="QCS44827.1"/>
    </source>
</evidence>
<dbReference type="EMBL" id="CP040332">
    <property type="protein sequence ID" value="QCS44827.1"/>
    <property type="molecule type" value="Genomic_DNA"/>
</dbReference>
<feature type="transmembrane region" description="Helical" evidence="6">
    <location>
        <begin position="296"/>
        <end position="316"/>
    </location>
</feature>
<feature type="transmembrane region" description="Helical" evidence="6">
    <location>
        <begin position="270"/>
        <end position="289"/>
    </location>
</feature>
<feature type="transmembrane region" description="Helical" evidence="6">
    <location>
        <begin position="90"/>
        <end position="108"/>
    </location>
</feature>